<reference evidence="3" key="1">
    <citation type="submission" date="2018-06" db="EMBL/GenBank/DDBJ databases">
        <authorList>
            <person name="Zhirakovskaya E."/>
        </authorList>
    </citation>
    <scope>NUCLEOTIDE SEQUENCE</scope>
</reference>
<evidence type="ECO:0000256" key="1">
    <source>
        <dbReference type="ARBA" id="ARBA00004496"/>
    </source>
</evidence>
<protein>
    <recommendedName>
        <fullName evidence="4">Nucleoid-associated protein NdpA</fullName>
    </recommendedName>
</protein>
<dbReference type="GO" id="GO:0043590">
    <property type="term" value="C:bacterial nucleoid"/>
    <property type="evidence" value="ECO:0007669"/>
    <property type="project" value="TreeGrafter"/>
</dbReference>
<dbReference type="PANTHER" id="PTHR38772">
    <property type="match status" value="1"/>
</dbReference>
<dbReference type="AlphaFoldDB" id="A0A3B0ZLR6"/>
<sequence>MATTQLIAHHLFCDGENPAKLTLRDNVLGDGLHQDMLLDKLKGSFMVRLTRKHGSFSEGEGGGAALLPNELNAYLTGDRNLTDLSRNFMPSLAQKLEEQGLVLNAHFLFFTEKSFDHHHVFYLFVAHQSESLAISEQLEVCPSYVIDTGATLFGIKVDLAEWKGDRQYAYLSTVPPKGSAPLAELFDQMTGFNHGINKQESTTQLLDGVEHYAKQLPDEQAKAVRNQVVDYCIEKEKNDEPVSIPGLSAALDGIDCDQFIRQMATHNPKTTDEPVMIDRRALQRYVKFSGREKTLAISFSSDQLNDRVLYDQQRDTLTINGLPKALRDQLLRHLAGA</sequence>
<keyword evidence="2" id="KW-0963">Cytoplasm</keyword>
<dbReference type="GO" id="GO:0005737">
    <property type="term" value="C:cytoplasm"/>
    <property type="evidence" value="ECO:0007669"/>
    <property type="project" value="UniProtKB-SubCell"/>
</dbReference>
<evidence type="ECO:0000256" key="2">
    <source>
        <dbReference type="ARBA" id="ARBA00022490"/>
    </source>
</evidence>
<comment type="subcellular location">
    <subcellularLocation>
        <location evidence="1">Cytoplasm</location>
    </subcellularLocation>
</comment>
<dbReference type="Pfam" id="PF04245">
    <property type="entry name" value="NA37"/>
    <property type="match status" value="1"/>
</dbReference>
<accession>A0A3B0ZLR6</accession>
<dbReference type="PANTHER" id="PTHR38772:SF1">
    <property type="entry name" value="NUCLEOID-ASSOCIATED PROTEIN YEJK"/>
    <property type="match status" value="1"/>
</dbReference>
<evidence type="ECO:0008006" key="4">
    <source>
        <dbReference type="Google" id="ProtNLM"/>
    </source>
</evidence>
<proteinExistence type="predicted"/>
<evidence type="ECO:0000313" key="3">
    <source>
        <dbReference type="EMBL" id="VAW90100.1"/>
    </source>
</evidence>
<dbReference type="EMBL" id="UOFP01000308">
    <property type="protein sequence ID" value="VAW90100.1"/>
    <property type="molecule type" value="Genomic_DNA"/>
</dbReference>
<dbReference type="GO" id="GO:0003727">
    <property type="term" value="F:single-stranded RNA binding"/>
    <property type="evidence" value="ECO:0007669"/>
    <property type="project" value="TreeGrafter"/>
</dbReference>
<dbReference type="GO" id="GO:0003690">
    <property type="term" value="F:double-stranded DNA binding"/>
    <property type="evidence" value="ECO:0007669"/>
    <property type="project" value="TreeGrafter"/>
</dbReference>
<gene>
    <name evidence="3" type="ORF">MNBD_GAMMA18-581</name>
</gene>
<name>A0A3B0ZLR6_9ZZZZ</name>
<dbReference type="InterPro" id="IPR007358">
    <property type="entry name" value="Nucleoid_associated_NdpA"/>
</dbReference>
<organism evidence="3">
    <name type="scientific">hydrothermal vent metagenome</name>
    <dbReference type="NCBI Taxonomy" id="652676"/>
    <lineage>
        <taxon>unclassified sequences</taxon>
        <taxon>metagenomes</taxon>
        <taxon>ecological metagenomes</taxon>
    </lineage>
</organism>